<gene>
    <name evidence="1" type="ORF">CLIB1444_04S09010</name>
</gene>
<name>A0ACA9Y744_9ASCO</name>
<evidence type="ECO:0000313" key="2">
    <source>
        <dbReference type="Proteomes" id="UP001152531"/>
    </source>
</evidence>
<dbReference type="EMBL" id="CALSDN010000004">
    <property type="protein sequence ID" value="CAH6720835.1"/>
    <property type="molecule type" value="Genomic_DNA"/>
</dbReference>
<evidence type="ECO:0000313" key="1">
    <source>
        <dbReference type="EMBL" id="CAH6720835.1"/>
    </source>
</evidence>
<protein>
    <submittedName>
        <fullName evidence="1">Uncharacterized protein</fullName>
    </submittedName>
</protein>
<sequence>MDRQTLLQQKRQRLQELRQRRLNVDDGTLPSAAVTPKESSEGSMVASEVRKSEVSTTKVDAGVQVKKFVEVSRFDKGIQTDKKVVVETPQVVEVAETPELVETPSAPSPEPESTVYIEDMIQVKPVSNTTTGTIPLHSYITTDPVIQVDCYEDLVAIMFEQKVIIFKQQLVAVAVVESVTPIALIRFSSRNKIVGGLKNGKIVAWNLNEDEMLSSPPSFAHKDLHEGPITGLEVIDTLVVSSSYDRINFWSVNFLAYPQQTIHFESELMKPFMIQDFEIVADPKIDDIVICESGLKRLVNDEKRNFVQSTISTRNLKGVIKIGMKDDTSILCGYSQTFDLYVFNMSTQITKITTNYIILGVEDRKGHQFQFSSFGRRLDSTGVVEVWDLSKDISHPIMSINTEVLSVAFAQDFIIVTHSSGVSVYELEVSSEIKYNINDVI</sequence>
<accession>A0ACA9Y744</accession>
<organism evidence="1 2">
    <name type="scientific">[Candida] jaroonii</name>
    <dbReference type="NCBI Taxonomy" id="467808"/>
    <lineage>
        <taxon>Eukaryota</taxon>
        <taxon>Fungi</taxon>
        <taxon>Dikarya</taxon>
        <taxon>Ascomycota</taxon>
        <taxon>Saccharomycotina</taxon>
        <taxon>Pichiomycetes</taxon>
        <taxon>Debaryomycetaceae</taxon>
        <taxon>Yamadazyma</taxon>
    </lineage>
</organism>
<dbReference type="Proteomes" id="UP001152531">
    <property type="component" value="Unassembled WGS sequence"/>
</dbReference>
<comment type="caution">
    <text evidence="1">The sequence shown here is derived from an EMBL/GenBank/DDBJ whole genome shotgun (WGS) entry which is preliminary data.</text>
</comment>
<proteinExistence type="predicted"/>
<keyword evidence="2" id="KW-1185">Reference proteome</keyword>
<reference evidence="1" key="1">
    <citation type="submission" date="2022-06" db="EMBL/GenBank/DDBJ databases">
        <authorList>
            <person name="Legras J.-L."/>
            <person name="Devillers H."/>
            <person name="Grondin C."/>
        </authorList>
    </citation>
    <scope>NUCLEOTIDE SEQUENCE</scope>
    <source>
        <strain evidence="1">CLIB 1444</strain>
    </source>
</reference>